<feature type="region of interest" description="Disordered" evidence="1">
    <location>
        <begin position="1"/>
        <end position="34"/>
    </location>
</feature>
<dbReference type="GO" id="GO:0005737">
    <property type="term" value="C:cytoplasm"/>
    <property type="evidence" value="ECO:0007669"/>
    <property type="project" value="TreeGrafter"/>
</dbReference>
<evidence type="ECO:0000259" key="2">
    <source>
        <dbReference type="PROSITE" id="PS51411"/>
    </source>
</evidence>
<dbReference type="InterPro" id="IPR007557">
    <property type="entry name" value="PSP1_C"/>
</dbReference>
<feature type="region of interest" description="Disordered" evidence="1">
    <location>
        <begin position="314"/>
        <end position="342"/>
    </location>
</feature>
<dbReference type="PANTHER" id="PTHR43830">
    <property type="entry name" value="PROTEIN PSP1"/>
    <property type="match status" value="1"/>
</dbReference>
<evidence type="ECO:0000313" key="3">
    <source>
        <dbReference type="EMBL" id="KAJ2006233.1"/>
    </source>
</evidence>
<organism evidence="3 4">
    <name type="scientific">Coemansia thaxteri</name>
    <dbReference type="NCBI Taxonomy" id="2663907"/>
    <lineage>
        <taxon>Eukaryota</taxon>
        <taxon>Fungi</taxon>
        <taxon>Fungi incertae sedis</taxon>
        <taxon>Zoopagomycota</taxon>
        <taxon>Kickxellomycotina</taxon>
        <taxon>Kickxellomycetes</taxon>
        <taxon>Kickxellales</taxon>
        <taxon>Kickxellaceae</taxon>
        <taxon>Coemansia</taxon>
    </lineage>
</organism>
<dbReference type="OrthoDB" id="243127at2759"/>
<dbReference type="Pfam" id="PF04468">
    <property type="entry name" value="PSP1"/>
    <property type="match status" value="1"/>
</dbReference>
<feature type="region of interest" description="Disordered" evidence="1">
    <location>
        <begin position="903"/>
        <end position="929"/>
    </location>
</feature>
<sequence>MYEANRKPSRETCASSPSPASSPLTPSLDAPPAEPLFAEYDKQSATLDSIGAWSAVQPNHVAQSASQASPYRLAADMHSLSSKYGGMRLNHYNLPSASEQHGQHGHLRASAVAAAAADNANADADVDYTELDEAILRGRSTTLPNIFAVTNPLYRFSTIPAMDSSASPGPISPVSNSTFSMLSRHGSMSITNSNRTVSPLGLPLHANPIHQSASLDNHRAPSLEPGLQLNGSSAMSHAPVRRFSEYSAEPSSYLSLSSYSMAPHFDPYCDAVALQPNAVTAAINSSGASHVGAARAAFAPSSISSATNTAASASAATRQIAQPDSLEPKPTIGGSSLNGRVDNSAYVPVTTSRHGMFAYHLPTMSEEAPQSPPTFAESVLMRNMSCSAMPMPPPPDGMTTSTGDPFLFARVSSPLVVRDAIGDPTATMTELLSDKDGGPNGSYLPLRVKSLKDLRRPSLETRGNYALDYPADDQAAAALFERAAALQPSMALNHLSGIGRRHSLAGSSLCMPTPVNSVSVTHKRMDAGSNADAGPRSTGRPVPGYEFGRDTALSTTSNPADYSGCPAYMIPSSGPPGHGAAYAMRSYGSRSGQQQLPPTNSSLVLVPMAAQQQYHHNIAAPYNPYAMGLDPLAQVVGGTPASGGLAHHAASANGSLMYNACMYGSLTPQQQHLQQLNHLAFHGQYQHAGGPSQMAPVSMHIAEQHPPAPQPIPAALSISSHAQQQQQHLQQQQLLLQHQHHMRRASHPAISSLGALSSAAHGGAAPHSGAHPLLPNPATTITPNMPFADMGKGLAYSSLPKGTRVFVVKFKGKRCDLYFVPDKGMEPKIIPTMAPSALPIPSSAAPPEPSRQLGSNYEPGAYVLVEADRGVDLGMITEELVTADSILSFSSTVSEAACTDHLTHDGRRSAAPAEADCTEERAGPTASPSSKDVYVKRIFRVADQREVADLTSNKVMDEQKALSMCQDRVQQRKLSMHVADAEFQFDRRKLTFYFTADRRVDFRELVRELFKHFKTRIWMCQQTH</sequence>
<name>A0A9W8BEN9_9FUNG</name>
<feature type="compositionally biased region" description="Low complexity" evidence="1">
    <location>
        <begin position="14"/>
        <end position="31"/>
    </location>
</feature>
<dbReference type="PANTHER" id="PTHR43830:SF3">
    <property type="entry name" value="PROTEIN PSP1"/>
    <property type="match status" value="1"/>
</dbReference>
<dbReference type="EMBL" id="JANBQF010000068">
    <property type="protein sequence ID" value="KAJ2006233.1"/>
    <property type="molecule type" value="Genomic_DNA"/>
</dbReference>
<dbReference type="PROSITE" id="PS51411">
    <property type="entry name" value="PSP1_C"/>
    <property type="match status" value="1"/>
</dbReference>
<feature type="compositionally biased region" description="Low complexity" evidence="1">
    <location>
        <begin position="748"/>
        <end position="773"/>
    </location>
</feature>
<reference evidence="3" key="1">
    <citation type="submission" date="2022-07" db="EMBL/GenBank/DDBJ databases">
        <title>Phylogenomic reconstructions and comparative analyses of Kickxellomycotina fungi.</title>
        <authorList>
            <person name="Reynolds N.K."/>
            <person name="Stajich J.E."/>
            <person name="Barry K."/>
            <person name="Grigoriev I.V."/>
            <person name="Crous P."/>
            <person name="Smith M.E."/>
        </authorList>
    </citation>
    <scope>NUCLEOTIDE SEQUENCE</scope>
    <source>
        <strain evidence="3">IMI 214461</strain>
    </source>
</reference>
<evidence type="ECO:0000256" key="1">
    <source>
        <dbReference type="SAM" id="MobiDB-lite"/>
    </source>
</evidence>
<feature type="domain" description="PSP1 C-terminal" evidence="2">
    <location>
        <begin position="936"/>
        <end position="1022"/>
    </location>
</feature>
<evidence type="ECO:0000313" key="4">
    <source>
        <dbReference type="Proteomes" id="UP001150907"/>
    </source>
</evidence>
<feature type="compositionally biased region" description="Low complexity" evidence="1">
    <location>
        <begin position="723"/>
        <end position="737"/>
    </location>
</feature>
<comment type="caution">
    <text evidence="3">The sequence shown here is derived from an EMBL/GenBank/DDBJ whole genome shotgun (WGS) entry which is preliminary data.</text>
</comment>
<accession>A0A9W8BEN9</accession>
<keyword evidence="4" id="KW-1185">Reference proteome</keyword>
<gene>
    <name evidence="3" type="ORF">H4R26_001492</name>
</gene>
<feature type="compositionally biased region" description="Basic and acidic residues" evidence="1">
    <location>
        <begin position="1"/>
        <end position="10"/>
    </location>
</feature>
<dbReference type="Proteomes" id="UP001150907">
    <property type="component" value="Unassembled WGS sequence"/>
</dbReference>
<proteinExistence type="predicted"/>
<feature type="region of interest" description="Disordered" evidence="1">
    <location>
        <begin position="703"/>
        <end position="777"/>
    </location>
</feature>
<dbReference type="InterPro" id="IPR047767">
    <property type="entry name" value="PSP1-like"/>
</dbReference>
<dbReference type="NCBIfam" id="NF041131">
    <property type="entry name" value="RicT_YaaT_fam"/>
    <property type="match status" value="1"/>
</dbReference>
<dbReference type="AlphaFoldDB" id="A0A9W8BEN9"/>
<protein>
    <recommendedName>
        <fullName evidence="2">PSP1 C-terminal domain-containing protein</fullName>
    </recommendedName>
</protein>